<name>T0S0W0_SAPDV</name>
<organism evidence="3 4">
    <name type="scientific">Saprolegnia diclina (strain VS20)</name>
    <dbReference type="NCBI Taxonomy" id="1156394"/>
    <lineage>
        <taxon>Eukaryota</taxon>
        <taxon>Sar</taxon>
        <taxon>Stramenopiles</taxon>
        <taxon>Oomycota</taxon>
        <taxon>Saprolegniomycetes</taxon>
        <taxon>Saprolegniales</taxon>
        <taxon>Saprolegniaceae</taxon>
        <taxon>Saprolegnia</taxon>
    </lineage>
</organism>
<dbReference type="PROSITE" id="PS50056">
    <property type="entry name" value="TYR_PHOSPHATASE_2"/>
    <property type="match status" value="1"/>
</dbReference>
<dbReference type="Proteomes" id="UP000030762">
    <property type="component" value="Unassembled WGS sequence"/>
</dbReference>
<gene>
    <name evidence="3" type="ORF">SDRG_06481</name>
</gene>
<dbReference type="eggNOG" id="ENOG502QQ90">
    <property type="taxonomic scope" value="Eukaryota"/>
</dbReference>
<dbReference type="InterPro" id="IPR050561">
    <property type="entry name" value="PTP"/>
</dbReference>
<accession>T0S0W0</accession>
<dbReference type="InterPro" id="IPR000387">
    <property type="entry name" value="Tyr_Pase_dom"/>
</dbReference>
<dbReference type="OMA" id="WLCTHPE"/>
<evidence type="ECO:0000256" key="1">
    <source>
        <dbReference type="SAM" id="Coils"/>
    </source>
</evidence>
<proteinExistence type="predicted"/>
<dbReference type="AlphaFoldDB" id="T0S0W0"/>
<feature type="coiled-coil region" evidence="1">
    <location>
        <begin position="34"/>
        <end position="61"/>
    </location>
</feature>
<dbReference type="InterPro" id="IPR029021">
    <property type="entry name" value="Prot-tyrosine_phosphatase-like"/>
</dbReference>
<keyword evidence="1" id="KW-0175">Coiled coil</keyword>
<reference evidence="3 4" key="1">
    <citation type="submission" date="2012-04" db="EMBL/GenBank/DDBJ databases">
        <title>The Genome Sequence of Saprolegnia declina VS20.</title>
        <authorList>
            <consortium name="The Broad Institute Genome Sequencing Platform"/>
            <person name="Russ C."/>
            <person name="Nusbaum C."/>
            <person name="Tyler B."/>
            <person name="van West P."/>
            <person name="Dieguez-Uribeondo J."/>
            <person name="de Bruijn I."/>
            <person name="Tripathy S."/>
            <person name="Jiang R."/>
            <person name="Young S.K."/>
            <person name="Zeng Q."/>
            <person name="Gargeya S."/>
            <person name="Fitzgerald M."/>
            <person name="Haas B."/>
            <person name="Abouelleil A."/>
            <person name="Alvarado L."/>
            <person name="Arachchi H.M."/>
            <person name="Berlin A."/>
            <person name="Chapman S.B."/>
            <person name="Goldberg J."/>
            <person name="Griggs A."/>
            <person name="Gujja S."/>
            <person name="Hansen M."/>
            <person name="Howarth C."/>
            <person name="Imamovic A."/>
            <person name="Larimer J."/>
            <person name="McCowen C."/>
            <person name="Montmayeur A."/>
            <person name="Murphy C."/>
            <person name="Neiman D."/>
            <person name="Pearson M."/>
            <person name="Priest M."/>
            <person name="Roberts A."/>
            <person name="Saif S."/>
            <person name="Shea T."/>
            <person name="Sisk P."/>
            <person name="Sykes S."/>
            <person name="Wortman J."/>
            <person name="Nusbaum C."/>
            <person name="Birren B."/>
        </authorList>
    </citation>
    <scope>NUCLEOTIDE SEQUENCE [LARGE SCALE GENOMIC DNA]</scope>
    <source>
        <strain evidence="3 4">VS20</strain>
    </source>
</reference>
<feature type="domain" description="Tyrosine specific protein phosphatases" evidence="2">
    <location>
        <begin position="274"/>
        <end position="333"/>
    </location>
</feature>
<dbReference type="EMBL" id="JH767148">
    <property type="protein sequence ID" value="EQC36377.1"/>
    <property type="molecule type" value="Genomic_DNA"/>
</dbReference>
<keyword evidence="4" id="KW-1185">Reference proteome</keyword>
<dbReference type="SMART" id="SM01301">
    <property type="entry name" value="PTPlike_phytase"/>
    <property type="match status" value="2"/>
</dbReference>
<evidence type="ECO:0000313" key="3">
    <source>
        <dbReference type="EMBL" id="EQC36377.1"/>
    </source>
</evidence>
<dbReference type="RefSeq" id="XP_008610483.1">
    <property type="nucleotide sequence ID" value="XM_008612261.1"/>
</dbReference>
<dbReference type="Pfam" id="PF14566">
    <property type="entry name" value="PTPlike_phytase"/>
    <property type="match status" value="2"/>
</dbReference>
<sequence length="846" mass="95863">MTTTKPAARELAAPLLAVLDDETKSLLHPLLDHAEALEASVRDLRAQLDGLRSQVQRSNAASLIQAGFKGKLDREKIKSALSFQEQGTRVLNKYVLKRDRFPDCHVLDTPHGDSAPNFRRLLDTPFYGGAQPTEDGCRLILDRVAADGFTKVIWINVREEAVLFVKGVPYTARVRAKLNENDLVPGLTGHTIQVLEASLKNSLMEQLALRNHAFEYWHEPTPLVNELAVETIDPTDVHTLPELMEALQHPTIENTTFHRIPIDRENFPEQDVVETFVDLVQRADMHTAFVFNCQMGRGRTTTAMTVAYLKWSVMQPDSVVEVPDGLPMTRSHRSLTLDPSTIDYALGTFKVILALCETLEQGTHAKAWIDAAIDDCAAVYHLRRVIEECRQRSMAEAKPAKRSFYLHRACRLLERYFYFIMFGQYLLEAHVQSFSSWLQLHPDLFRLLDDLGGATYPSSKVLHNNILKFDHFPGLSRLPLVLGPNVPNYRQLGGMPLFGTAQCLELGIVDVLAHLRDVLGHSRVIWINLREEVVLYVAGKPYAVRKRDDVFHNVEYPGIEVDEITAIEATLKTELIAKVQASNGLFMHLCEPQPLVTAERFDAIQPETDIKTLEEVYAAAQHQGYDVRYARIPVSDEIAPEEKDLDDLVRLLVPIFRAEKSGAVDGHTAIVCNCQMGRGRTTTALVCMYMLRAVVMGQVTLGDGHKTRFHNIDALVSLLENGATSLALVDEAIDTADHVQNLRECIDQCREMTKEVGLPSAKQDYFMQRAMNYLERYFYLICFASYVLEQHATNFEVLFVHWMRTRYGGALYALLDNLCFGTEGDDHVSSLRWRWRRKRKLVNRLE</sequence>
<evidence type="ECO:0000313" key="4">
    <source>
        <dbReference type="Proteomes" id="UP000030762"/>
    </source>
</evidence>
<evidence type="ECO:0000259" key="2">
    <source>
        <dbReference type="PROSITE" id="PS50056"/>
    </source>
</evidence>
<dbReference type="GeneID" id="19947208"/>
<dbReference type="OrthoDB" id="66369at2759"/>
<dbReference type="InParanoid" id="T0S0W0"/>
<dbReference type="Gene3D" id="3.90.190.10">
    <property type="entry name" value="Protein tyrosine phosphatase superfamily"/>
    <property type="match status" value="2"/>
</dbReference>
<protein>
    <recommendedName>
        <fullName evidence="2">Tyrosine specific protein phosphatases domain-containing protein</fullName>
    </recommendedName>
</protein>
<dbReference type="PANTHER" id="PTHR23339">
    <property type="entry name" value="TYROSINE SPECIFIC PROTEIN PHOSPHATASE AND DUAL SPECIFICITY PROTEIN PHOSPHATASE"/>
    <property type="match status" value="1"/>
</dbReference>
<dbReference type="VEuPathDB" id="FungiDB:SDRG_06481"/>
<dbReference type="SUPFAM" id="SSF52799">
    <property type="entry name" value="(Phosphotyrosine protein) phosphatases II"/>
    <property type="match status" value="2"/>
</dbReference>
<dbReference type="PROSITE" id="PS50096">
    <property type="entry name" value="IQ"/>
    <property type="match status" value="1"/>
</dbReference>